<dbReference type="InterPro" id="IPR001460">
    <property type="entry name" value="PCN-bd_Tpept"/>
</dbReference>
<gene>
    <name evidence="2" type="ORF">KNCP2_03190</name>
</gene>
<name>A0ABP9TRZ8_9RICK</name>
<evidence type="ECO:0000313" key="2">
    <source>
        <dbReference type="EMBL" id="GAA5252031.1"/>
    </source>
</evidence>
<dbReference type="InterPro" id="IPR012338">
    <property type="entry name" value="Beta-lactam/transpept-like"/>
</dbReference>
<feature type="domain" description="Penicillin-binding protein transpeptidase" evidence="1">
    <location>
        <begin position="2"/>
        <end position="99"/>
    </location>
</feature>
<dbReference type="SUPFAM" id="SSF56601">
    <property type="entry name" value="beta-lactamase/transpeptidase-like"/>
    <property type="match status" value="1"/>
</dbReference>
<dbReference type="Pfam" id="PF00905">
    <property type="entry name" value="Transpeptidase"/>
    <property type="match status" value="1"/>
</dbReference>
<dbReference type="EMBL" id="BAABMM010000016">
    <property type="protein sequence ID" value="GAA5252031.1"/>
    <property type="molecule type" value="Genomic_DNA"/>
</dbReference>
<protein>
    <recommendedName>
        <fullName evidence="1">Penicillin-binding protein transpeptidase domain-containing protein</fullName>
    </recommendedName>
</protein>
<sequence>MEKFRDYVTKFDYGNHDILGDKGKNNGLTNAWLSSSLEISPEEQLTFLQKLEDNKLPVSVQAQEMTKNILFIEDFVDGWKLYGKTGSGNKLSRDRTIKLKDKQQLDGL</sequence>
<dbReference type="Proteomes" id="UP001628124">
    <property type="component" value="Unassembled WGS sequence"/>
</dbReference>
<accession>A0ABP9TRZ8</accession>
<evidence type="ECO:0000313" key="3">
    <source>
        <dbReference type="Proteomes" id="UP001628124"/>
    </source>
</evidence>
<keyword evidence="3" id="KW-1185">Reference proteome</keyword>
<evidence type="ECO:0000259" key="1">
    <source>
        <dbReference type="Pfam" id="PF00905"/>
    </source>
</evidence>
<dbReference type="Gene3D" id="3.40.710.10">
    <property type="entry name" value="DD-peptidase/beta-lactamase superfamily"/>
    <property type="match status" value="1"/>
</dbReference>
<proteinExistence type="predicted"/>
<organism evidence="2 3">
    <name type="scientific">Candidatus Rickettsia kedanie</name>
    <dbReference type="NCBI Taxonomy" id="3115352"/>
    <lineage>
        <taxon>Bacteria</taxon>
        <taxon>Pseudomonadati</taxon>
        <taxon>Pseudomonadota</taxon>
        <taxon>Alphaproteobacteria</taxon>
        <taxon>Rickettsiales</taxon>
        <taxon>Rickettsiaceae</taxon>
        <taxon>Rickettsieae</taxon>
        <taxon>Rickettsia</taxon>
        <taxon>spotted fever group</taxon>
    </lineage>
</organism>
<comment type="caution">
    <text evidence="2">The sequence shown here is derived from an EMBL/GenBank/DDBJ whole genome shotgun (WGS) entry which is preliminary data.</text>
</comment>
<reference evidence="2 3" key="1">
    <citation type="journal article" date="2024" name="Microbiol. Immunol.">
        <title>Discovery of a novel spotted fever group Rickettsia, 'Candidatus Rickettsia kedanie,' in unfed larval chigger mites, Leptotrombidium scutellare.</title>
        <authorList>
            <person name="Ogawa M."/>
            <person name="Matsutani M."/>
            <person name="Katayama T."/>
            <person name="Takada N."/>
            <person name="Noda S."/>
            <person name="Takahashi M."/>
            <person name="Kageyama D."/>
            <person name="Hanaoka N."/>
            <person name="Ebihara H."/>
        </authorList>
    </citation>
    <scope>NUCLEOTIDE SEQUENCE [LARGE SCALE GENOMIC DNA]</scope>
    <source>
        <strain evidence="2 3">KNCP2-13</strain>
    </source>
</reference>